<feature type="domain" description="DUF11" evidence="2">
    <location>
        <begin position="1286"/>
        <end position="1401"/>
    </location>
</feature>
<dbReference type="NCBIfam" id="TIGR01451">
    <property type="entry name" value="B_ant_repeat"/>
    <property type="match status" value="7"/>
</dbReference>
<evidence type="ECO:0000256" key="1">
    <source>
        <dbReference type="SAM" id="MobiDB-lite"/>
    </source>
</evidence>
<dbReference type="Pfam" id="PF18962">
    <property type="entry name" value="Por_Secre_tail"/>
    <property type="match status" value="1"/>
</dbReference>
<dbReference type="Proteomes" id="UP000240357">
    <property type="component" value="Unassembled WGS sequence"/>
</dbReference>
<dbReference type="Gene3D" id="2.60.40.10">
    <property type="entry name" value="Immunoglobulins"/>
    <property type="match status" value="3"/>
</dbReference>
<dbReference type="OrthoDB" id="1443240at2"/>
<dbReference type="PANTHER" id="PTHR34819">
    <property type="entry name" value="LARGE CYSTEINE-RICH PERIPLASMIC PROTEIN OMCB"/>
    <property type="match status" value="1"/>
</dbReference>
<dbReference type="InterPro" id="IPR051172">
    <property type="entry name" value="Chlamydia_OmcB"/>
</dbReference>
<organism evidence="4 5">
    <name type="scientific">Adhaeribacter arboris</name>
    <dbReference type="NCBI Taxonomy" id="2072846"/>
    <lineage>
        <taxon>Bacteria</taxon>
        <taxon>Pseudomonadati</taxon>
        <taxon>Bacteroidota</taxon>
        <taxon>Cytophagia</taxon>
        <taxon>Cytophagales</taxon>
        <taxon>Hymenobacteraceae</taxon>
        <taxon>Adhaeribacter</taxon>
    </lineage>
</organism>
<dbReference type="Gene3D" id="2.60.40.1170">
    <property type="entry name" value="Mu homology domain, subdomain B"/>
    <property type="match status" value="3"/>
</dbReference>
<feature type="domain" description="DUF11" evidence="2">
    <location>
        <begin position="654"/>
        <end position="768"/>
    </location>
</feature>
<evidence type="ECO:0000313" key="4">
    <source>
        <dbReference type="EMBL" id="PSR53278.1"/>
    </source>
</evidence>
<name>A0A2T2YCV6_9BACT</name>
<proteinExistence type="predicted"/>
<dbReference type="InterPro" id="IPR013783">
    <property type="entry name" value="Ig-like_fold"/>
</dbReference>
<feature type="domain" description="DUF11" evidence="2">
    <location>
        <begin position="1409"/>
        <end position="1517"/>
    </location>
</feature>
<dbReference type="InterPro" id="IPR026444">
    <property type="entry name" value="Secre_tail"/>
</dbReference>
<gene>
    <name evidence="4" type="ORF">AHMF7605_06905</name>
</gene>
<dbReference type="InterPro" id="IPR001434">
    <property type="entry name" value="OmcB-like_DUF11"/>
</dbReference>
<dbReference type="Pfam" id="PF01345">
    <property type="entry name" value="DUF11"/>
    <property type="match status" value="8"/>
</dbReference>
<dbReference type="EMBL" id="PYFT01000001">
    <property type="protein sequence ID" value="PSR53278.1"/>
    <property type="molecule type" value="Genomic_DNA"/>
</dbReference>
<feature type="domain" description="DUF11" evidence="2">
    <location>
        <begin position="1027"/>
        <end position="1148"/>
    </location>
</feature>
<feature type="domain" description="DUF11" evidence="2">
    <location>
        <begin position="534"/>
        <end position="646"/>
    </location>
</feature>
<reference evidence="4 5" key="1">
    <citation type="submission" date="2018-03" db="EMBL/GenBank/DDBJ databases">
        <title>Adhaeribacter sp. HMF7605 Genome sequencing and assembly.</title>
        <authorList>
            <person name="Kang H."/>
            <person name="Kang J."/>
            <person name="Cha I."/>
            <person name="Kim H."/>
            <person name="Joh K."/>
        </authorList>
    </citation>
    <scope>NUCLEOTIDE SEQUENCE [LARGE SCALE GENOMIC DNA]</scope>
    <source>
        <strain evidence="4 5">HMF7605</strain>
    </source>
</reference>
<evidence type="ECO:0000313" key="5">
    <source>
        <dbReference type="Proteomes" id="UP000240357"/>
    </source>
</evidence>
<feature type="domain" description="DUF11" evidence="2">
    <location>
        <begin position="775"/>
        <end position="890"/>
    </location>
</feature>
<evidence type="ECO:0008006" key="6">
    <source>
        <dbReference type="Google" id="ProtNLM"/>
    </source>
</evidence>
<dbReference type="PANTHER" id="PTHR34819:SF3">
    <property type="entry name" value="CELL SURFACE PROTEIN"/>
    <property type="match status" value="1"/>
</dbReference>
<feature type="domain" description="DUF11" evidence="2">
    <location>
        <begin position="1177"/>
        <end position="1277"/>
    </location>
</feature>
<keyword evidence="5" id="KW-1185">Reference proteome</keyword>
<sequence length="2149" mass="227838">MRFSLPRLFLLCVLLITTIHGTFGEGSRQLTPGQSTSALTDPNNDKAGYLAHDANLASATGIAVSSLSFLKPAGFSRNGATYSKDHRLYIRVKAGETLYYGVHRTTHDQGTGNQAALTITVRRMNPANGTDDVNPVAATTLTNNTASTRDMLLTTPQRGVIANATEAANGPDRGSITAGYTPLSVTNSTTIDYDYYVEFTQVGEANMSDEQRFSVYDLWDFTVVDANGVEKPGRMRSKLWAFSAGGTTNLFSKTFNMFPLVPAEDQGGKYFVKKVELAGIAPQNYFRFVTNSAGTTVGTTVEEKRKSQTTQSDYPEFYSFVNDPDPTIWPSATAPTFSVNITSSCNTATGGGKSIFTINSSDRSTFIALINLNGTAGYQSGTTDVLLEQSGPKGSRVLEWNGLNGLGQVVPNNTSISYSFRNGCAPVNFPMWDAEVNNGFRVEDVRPLAGTSYNSLLFWDDRNLSTTTFPAPQSELFGVAPASTNTTGVHNWGSFTTTATNYNAGDLKTINTWTYGYTNTQDQISTYSYDCSADVGVTNTVTAAPYTIGKALTYTVTVTNNGPIPASNIIVTDKLDPTKFGEITSSDNTNYNASTGVWSVGSLPVNASRTLTITAKPLVTGTSTTTASQTHTEADNNASNNSAPVNITVVPSADIEVKNTVPQTTYYNGNVIPYTLTVRNLGPNAATGVVVTDKLPAGLTLQGTTPTGYDATSGNWTVGALAVNETKTITLQAKASTVGTFTTTATLGSRTGYELDENTNNNTSSNTITVNSAADVEVTNVVSNATPNQNGTITYTLKATNYGPNSATNVVVSGAIPAGLNFTNYSTTVGTASAVNSNLIWNAGTILTNTTQTLTITATPTATGSFTFTAAQTHTESDNNNMNNSAAQTITVQPTADIQVTNVITSPTPAGGTYANGDVVTYLVTVTNNGPSTATGVLVDDKLPTALFNNISNNSSAGTSYNPTTGRWTVGTLANGASATLSLTGTITQSAVITTTASQFHNEYDNVNGNNSASNSIQSGSGTITADINIATTADAATYYTGNPVTFTVSATNQGPDAATNVKIYAPLPAGMTAVSFNPKVGTYDAATKIWTIPTLANGAFTELTVMGTPNRDDNAVGDKTYQFKAERTADAPAQFDNDVSDNSSTTDITVKKRADVATSITVSGANPDGTFYRGITEATFEITVTNNGPDVITDLEGRDTQTGTITFTATPAAEAGTTYNTSTGIWSVGTLLPGQSKKLTVKGIPNTTGRLYLGGSVTSKPTYPYDNIPENNTARAFLNVVPVVDVAVTNTVSSPTFQNGDNVTFTVTVQNNETNAATNVVVEDILPSGLNFVSATSSAGTYDLATGKWTLGTSLLPGAANAQTLTLTVKPQAASNYTTTASVKSTEYDKNTANNSQTAQTQGSASADIALSSSIAPGPYYIGSQYLVTITATNNGPDAATEVVIGSLVSTGLKLVPGSGTPAPGTTIDPATGRWLIGNLPINESRNLTLLVEPTASGTLNNAGYKLAEKEYDPNGGTTTNGNNSTIIVLNVTDRPAAYQVLLTGKHYFYFTTGQHIATVSDPDGAIQTSSFVSGTRNNTTISSLPAGIRLESNGELEVTNQYELVPGVYKLLIESVDAGGGVTRNEVTYVISGDWDNDGVADDIDLDDNNDGVITEPGATNPTGDADNDGIYNYLDRDFVHPIYGAFIDRNGDGIHDGFDLDLDGLIRGFDIDIDGDGITNVIEAYGGIVPAGINYDPATGTITGNVNEFGIPLAILKPGTNNQSILPALDTDGDGRRDYEDIDSDNDGIIDGIEAQLTNNYINRSSTDADRDGLDDRYDPTCGCGTNGVTITPVNTDNQDKPDYLDLDSDNDISADYIEAYDDNQDNSVIADLKLRAENFEATRQAGYYTTVDSNNNNVPDWLEMNNTSHYPQFLTPGTTFYHDTNQNGLVDLFDATSGGRRNNFQTKTGTNEYDFRSASLVVVLPVTLVEFTASNLPEGIRLNWSTASEKNNAYFVVERSQDGKAFEAIGEVKGNGTSNQLMQYSFLDKQAPGKVVYYRLKQVDVDGKFVYSHIIAINRNNQNQIVPRAKVYPNPATEITHLDLTAIPEQEFSITIINITGKLVKQTSGKGGNLLPLEISNLASGKYIIQIKGANFFQNLNLLKQ</sequence>
<comment type="caution">
    <text evidence="4">The sequence shown here is derived from an EMBL/GenBank/DDBJ whole genome shotgun (WGS) entry which is preliminary data.</text>
</comment>
<dbReference type="RefSeq" id="WP_106927745.1">
    <property type="nucleotide sequence ID" value="NZ_PYFT01000001.1"/>
</dbReference>
<dbReference type="InterPro" id="IPR047589">
    <property type="entry name" value="DUF11_rpt"/>
</dbReference>
<feature type="compositionally biased region" description="Low complexity" evidence="1">
    <location>
        <begin position="622"/>
        <end position="631"/>
    </location>
</feature>
<protein>
    <recommendedName>
        <fullName evidence="6">DUF11 domain-containing protein</fullName>
    </recommendedName>
</protein>
<evidence type="ECO:0000259" key="2">
    <source>
        <dbReference type="Pfam" id="PF01345"/>
    </source>
</evidence>
<accession>A0A2T2YCV6</accession>
<dbReference type="NCBIfam" id="TIGR04183">
    <property type="entry name" value="Por_Secre_tail"/>
    <property type="match status" value="1"/>
</dbReference>
<feature type="region of interest" description="Disordered" evidence="1">
    <location>
        <begin position="622"/>
        <end position="643"/>
    </location>
</feature>
<evidence type="ECO:0000259" key="3">
    <source>
        <dbReference type="Pfam" id="PF18962"/>
    </source>
</evidence>
<feature type="domain" description="DUF11" evidence="2">
    <location>
        <begin position="897"/>
        <end position="1016"/>
    </location>
</feature>
<feature type="domain" description="Secretion system C-terminal sorting" evidence="3">
    <location>
        <begin position="2075"/>
        <end position="2139"/>
    </location>
</feature>